<keyword evidence="4" id="KW-1003">Cell membrane</keyword>
<dbReference type="InterPro" id="IPR001320">
    <property type="entry name" value="Iontro_rcpt_C"/>
</dbReference>
<dbReference type="EMBL" id="ASGP02000002">
    <property type="protein sequence ID" value="KAH9521975.1"/>
    <property type="molecule type" value="Genomic_DNA"/>
</dbReference>
<feature type="transmembrane region" description="Helical" evidence="13">
    <location>
        <begin position="1005"/>
        <end position="1026"/>
    </location>
</feature>
<keyword evidence="18" id="KW-1185">Reference proteome</keyword>
<evidence type="ECO:0000313" key="18">
    <source>
        <dbReference type="Proteomes" id="UP000790347"/>
    </source>
</evidence>
<comment type="similarity">
    <text evidence="2">Belongs to the glutamate-gated ion channel (TC 1.A.10.1) family.</text>
</comment>
<reference evidence="17" key="2">
    <citation type="journal article" date="2022" name="Res Sq">
        <title>Comparative Genomics Reveals Insights into the Divergent Evolution of Astigmatic Mites and Household Pest Adaptations.</title>
        <authorList>
            <person name="Xiong Q."/>
            <person name="Wan A.T.-Y."/>
            <person name="Liu X.-Y."/>
            <person name="Fung C.S.-H."/>
            <person name="Xiao X."/>
            <person name="Malainual N."/>
            <person name="Hou J."/>
            <person name="Wang L."/>
            <person name="Wang M."/>
            <person name="Yang K."/>
            <person name="Cui Y."/>
            <person name="Leung E."/>
            <person name="Nong W."/>
            <person name="Shin S.-K."/>
            <person name="Au S."/>
            <person name="Jeong K.Y."/>
            <person name="Chew F.T."/>
            <person name="Hui J."/>
            <person name="Leung T.F."/>
            <person name="Tungtrongchitr A."/>
            <person name="Zhong N."/>
            <person name="Liu Z."/>
            <person name="Tsui S."/>
        </authorList>
    </citation>
    <scope>NUCLEOTIDE SEQUENCE</scope>
    <source>
        <strain evidence="17">Derf</strain>
        <tissue evidence="17">Whole organism</tissue>
    </source>
</reference>
<keyword evidence="10" id="KW-0325">Glycoprotein</keyword>
<dbReference type="Proteomes" id="UP000790347">
    <property type="component" value="Unassembled WGS sequence"/>
</dbReference>
<dbReference type="GO" id="GO:0050906">
    <property type="term" value="P:detection of stimulus involved in sensory perception"/>
    <property type="evidence" value="ECO:0007669"/>
    <property type="project" value="UniProtKB-ARBA"/>
</dbReference>
<dbReference type="Pfam" id="PF00060">
    <property type="entry name" value="Lig_chan"/>
    <property type="match status" value="2"/>
</dbReference>
<evidence type="ECO:0000256" key="9">
    <source>
        <dbReference type="ARBA" id="ARBA00023170"/>
    </source>
</evidence>
<keyword evidence="7" id="KW-0406">Ion transport</keyword>
<dbReference type="Gene3D" id="1.10.287.70">
    <property type="match status" value="2"/>
</dbReference>
<feature type="domain" description="Ionotropic glutamate receptor C-terminal" evidence="15">
    <location>
        <begin position="370"/>
        <end position="514"/>
    </location>
</feature>
<dbReference type="InterPro" id="IPR019594">
    <property type="entry name" value="Glu/Gly-bd"/>
</dbReference>
<evidence type="ECO:0000256" key="2">
    <source>
        <dbReference type="ARBA" id="ARBA00008685"/>
    </source>
</evidence>
<feature type="domain" description="Ionotropic glutamate receptor L-glutamate and glycine-binding" evidence="16">
    <location>
        <begin position="913"/>
        <end position="987"/>
    </location>
</feature>
<evidence type="ECO:0000256" key="3">
    <source>
        <dbReference type="ARBA" id="ARBA00022448"/>
    </source>
</evidence>
<dbReference type="PANTHER" id="PTHR42643:SF24">
    <property type="entry name" value="IONOTROPIC RECEPTOR 60A"/>
    <property type="match status" value="1"/>
</dbReference>
<evidence type="ECO:0000256" key="5">
    <source>
        <dbReference type="ARBA" id="ARBA00022692"/>
    </source>
</evidence>
<dbReference type="SUPFAM" id="SSF53850">
    <property type="entry name" value="Periplasmic binding protein-like II"/>
    <property type="match status" value="2"/>
</dbReference>
<feature type="domain" description="Ionotropic glutamate receptor L-glutamate and glycine-binding" evidence="16">
    <location>
        <begin position="276"/>
        <end position="341"/>
    </location>
</feature>
<evidence type="ECO:0000259" key="15">
    <source>
        <dbReference type="Pfam" id="PF00060"/>
    </source>
</evidence>
<evidence type="ECO:0000256" key="11">
    <source>
        <dbReference type="ARBA" id="ARBA00023286"/>
    </source>
</evidence>
<comment type="subcellular location">
    <subcellularLocation>
        <location evidence="1">Cell membrane</location>
        <topology evidence="1">Multi-pass membrane protein</topology>
    </subcellularLocation>
</comment>
<organism evidence="17 18">
    <name type="scientific">Dermatophagoides farinae</name>
    <name type="common">American house dust mite</name>
    <dbReference type="NCBI Taxonomy" id="6954"/>
    <lineage>
        <taxon>Eukaryota</taxon>
        <taxon>Metazoa</taxon>
        <taxon>Ecdysozoa</taxon>
        <taxon>Arthropoda</taxon>
        <taxon>Chelicerata</taxon>
        <taxon>Arachnida</taxon>
        <taxon>Acari</taxon>
        <taxon>Acariformes</taxon>
        <taxon>Sarcoptiformes</taxon>
        <taxon>Astigmata</taxon>
        <taxon>Psoroptidia</taxon>
        <taxon>Analgoidea</taxon>
        <taxon>Pyroglyphidae</taxon>
        <taxon>Dermatophagoidinae</taxon>
        <taxon>Dermatophagoides</taxon>
    </lineage>
</organism>
<feature type="transmembrane region" description="Helical" evidence="13">
    <location>
        <begin position="372"/>
        <end position="390"/>
    </location>
</feature>
<feature type="chain" id="PRO_5036859745" evidence="14">
    <location>
        <begin position="22"/>
        <end position="1278"/>
    </location>
</feature>
<dbReference type="PANTHER" id="PTHR42643">
    <property type="entry name" value="IONOTROPIC RECEPTOR 20A-RELATED"/>
    <property type="match status" value="1"/>
</dbReference>
<evidence type="ECO:0000256" key="12">
    <source>
        <dbReference type="ARBA" id="ARBA00023303"/>
    </source>
</evidence>
<keyword evidence="6 13" id="KW-1133">Transmembrane helix</keyword>
<dbReference type="InterPro" id="IPR052192">
    <property type="entry name" value="Insect_Ionotropic_Sensory_Rcpt"/>
</dbReference>
<feature type="transmembrane region" description="Helical" evidence="13">
    <location>
        <begin position="1069"/>
        <end position="1093"/>
    </location>
</feature>
<evidence type="ECO:0000256" key="7">
    <source>
        <dbReference type="ARBA" id="ARBA00023065"/>
    </source>
</evidence>
<comment type="caution">
    <text evidence="17">The sequence shown here is derived from an EMBL/GenBank/DDBJ whole genome shotgun (WGS) entry which is preliminary data.</text>
</comment>
<evidence type="ECO:0000256" key="10">
    <source>
        <dbReference type="ARBA" id="ARBA00023180"/>
    </source>
</evidence>
<sequence length="1278" mass="148097">MITFLLLFLLIINVNVNFCLPSNNVQPFSGESNLWNYLQKFKYFSSSSQKTTIILIENLHSLRSTLIIRKHLYEMDCPFDLYSNITIQELSSNLSYRKKPENRYRNVLVIFDISFIHNKDDNLDNNELWLKFTFLMQSLQIIYIKCLTCMPFLFIIFTQSHGHHEKFTNILNRLLIRLLPSADKRFRITTVVVTNSNGTDITTPTTAIHLRPIFDGCRLFNGVFMPRTRPDFEKMNISSSWKCDLNQTMLSAAINNFTPHCNFDTFILESHSIDYKMMELLSEKINFRYTLIDSEQNWGYRIGPNRSWSGSVGHLLNGSADLAMCGMSMNIDRSRVVDFTHFTVIDELTFITPFPMDEQQEFIFLQPLEIKVWFAILVSFLIILMSLYFISKSLMINDQRPSSSSMIAMNLYAIFLSKSITTFTIPRLFKIRILYLSFMLAMVVLTPTYCGSYYSFLTIVQYQKPIETIDQLIQIAQSDSHNIITLQFSSYLELFIDADPDSGTTYTIGQHMNRSHSTMATNIERGIQIVQNTTNDKRFIYIDSKMSLEISRKLFAEIPLYISEDSFGSNLIAFAFSKQSPLFRNKIKNCLFYFLIKIAYEAGLHEHWYRQMFRYFPAQNQQADDFILSYGSGKNRELSLIADGLQFNDLQLTFALWTIGLFGSSMMKNSVLHFPGDQSLWYYLQRICSEDSLKFQKMKIILIKNVHHTIDNRVKNRLNDFDCPFDLYVNESSDKLDSNVFQQGQKSEYRDRNLLIIFNLSYSIHKKEIQSYLQSLIKVLQILYNECYSCQPYMLAFITANSNFNLTHCLYKSLSELIWKLDRNFRLIVIAGNDSKSMTTTIHLRPIFDGCRMTNSVYIPKTDEDFEKIKTSYLKCNLKQQRLKVVVNDFNPLCYVIRFPNLQLMPYSLDRYFIDLISTKMNFTYDLIDGEQNWGQLIGPDIWKGSIGHIFNGTADIGICGISISYPRALAIHFTSIITTDELGFISQSPAEKTQLWLFMKPFSVLLWLIILISFFAILLTLYLTTKFLDYTHDYGKVPSFASMSMNLYAILLSKSIDTDTREHYQIRIIYLLFILAMIVLSPAYCASFYSLLTIPKYQKPIDTIGDLLQAAQMGFYKIITVPHGAYYDTFVNSPSALTTLHIIGQHLNRSNEKMVDNVVNGIDIVQNDPEGRYIYINSKLILIFLSKLMAKKPLHVGHGSFGADFLAVALARHSPLSNKGIKIILMDFVSSIKINVDNFPMNCITDNCIIHPFTREYYRNDETMPYIHVPDDRIGFE</sequence>
<keyword evidence="12" id="KW-0407">Ion channel</keyword>
<evidence type="ECO:0000313" key="17">
    <source>
        <dbReference type="EMBL" id="KAH9521975.1"/>
    </source>
</evidence>
<dbReference type="Pfam" id="PF10613">
    <property type="entry name" value="Lig_chan-Glu_bd"/>
    <property type="match status" value="2"/>
</dbReference>
<evidence type="ECO:0000256" key="14">
    <source>
        <dbReference type="SAM" id="SignalP"/>
    </source>
</evidence>
<feature type="domain" description="Ionotropic glutamate receptor C-terminal" evidence="15">
    <location>
        <begin position="1006"/>
        <end position="1111"/>
    </location>
</feature>
<keyword evidence="5 13" id="KW-0812">Transmembrane</keyword>
<reference evidence="17" key="1">
    <citation type="submission" date="2013-05" db="EMBL/GenBank/DDBJ databases">
        <authorList>
            <person name="Yim A.K.Y."/>
            <person name="Chan T.F."/>
            <person name="Ji K.M."/>
            <person name="Liu X.Y."/>
            <person name="Zhou J.W."/>
            <person name="Li R.Q."/>
            <person name="Yang K.Y."/>
            <person name="Li J."/>
            <person name="Li M."/>
            <person name="Law P.T.W."/>
            <person name="Wu Y.L."/>
            <person name="Cai Z.L."/>
            <person name="Qin H."/>
            <person name="Bao Y."/>
            <person name="Leung R.K.K."/>
            <person name="Ng P.K.S."/>
            <person name="Zou J."/>
            <person name="Zhong X.J."/>
            <person name="Ran P.X."/>
            <person name="Zhong N.S."/>
            <person name="Liu Z.G."/>
            <person name="Tsui S.K.W."/>
        </authorList>
    </citation>
    <scope>NUCLEOTIDE SEQUENCE</scope>
    <source>
        <strain evidence="17">Derf</strain>
        <tissue evidence="17">Whole organism</tissue>
    </source>
</reference>
<dbReference type="AlphaFoldDB" id="A0A922I5Y1"/>
<protein>
    <submittedName>
        <fullName evidence="17">Uncharacterized protein</fullName>
    </submittedName>
</protein>
<evidence type="ECO:0000256" key="13">
    <source>
        <dbReference type="SAM" id="Phobius"/>
    </source>
</evidence>
<evidence type="ECO:0000259" key="16">
    <source>
        <dbReference type="Pfam" id="PF10613"/>
    </source>
</evidence>
<evidence type="ECO:0000256" key="1">
    <source>
        <dbReference type="ARBA" id="ARBA00004651"/>
    </source>
</evidence>
<feature type="transmembrane region" description="Helical" evidence="13">
    <location>
        <begin position="411"/>
        <end position="429"/>
    </location>
</feature>
<dbReference type="Gene3D" id="3.40.190.10">
    <property type="entry name" value="Periplasmic binding protein-like II"/>
    <property type="match status" value="2"/>
</dbReference>
<feature type="transmembrane region" description="Helical" evidence="13">
    <location>
        <begin position="1038"/>
        <end position="1057"/>
    </location>
</feature>
<evidence type="ECO:0000256" key="4">
    <source>
        <dbReference type="ARBA" id="ARBA00022475"/>
    </source>
</evidence>
<dbReference type="GO" id="GO:0005886">
    <property type="term" value="C:plasma membrane"/>
    <property type="evidence" value="ECO:0007669"/>
    <property type="project" value="UniProtKB-SubCell"/>
</dbReference>
<dbReference type="GO" id="GO:0015276">
    <property type="term" value="F:ligand-gated monoatomic ion channel activity"/>
    <property type="evidence" value="ECO:0007669"/>
    <property type="project" value="InterPro"/>
</dbReference>
<keyword evidence="3" id="KW-0813">Transport</keyword>
<evidence type="ECO:0000256" key="8">
    <source>
        <dbReference type="ARBA" id="ARBA00023136"/>
    </source>
</evidence>
<feature type="signal peptide" evidence="14">
    <location>
        <begin position="1"/>
        <end position="21"/>
    </location>
</feature>
<keyword evidence="9" id="KW-0675">Receptor</keyword>
<proteinExistence type="inferred from homology"/>
<name>A0A922I5Y1_DERFA</name>
<keyword evidence="14" id="KW-0732">Signal</keyword>
<accession>A0A922I5Y1</accession>
<feature type="transmembrane region" description="Helical" evidence="13">
    <location>
        <begin position="435"/>
        <end position="456"/>
    </location>
</feature>
<keyword evidence="8 13" id="KW-0472">Membrane</keyword>
<gene>
    <name evidence="17" type="ORF">DERF_005581</name>
</gene>
<evidence type="ECO:0000256" key="6">
    <source>
        <dbReference type="ARBA" id="ARBA00022989"/>
    </source>
</evidence>
<keyword evidence="11" id="KW-1071">Ligand-gated ion channel</keyword>